<protein>
    <submittedName>
        <fullName evidence="2">Uncharacterized protein</fullName>
    </submittedName>
</protein>
<feature type="transmembrane region" description="Helical" evidence="1">
    <location>
        <begin position="12"/>
        <end position="37"/>
    </location>
</feature>
<keyword evidence="1" id="KW-0812">Transmembrane</keyword>
<name>A0A9P6L2N5_9AGAM</name>
<reference evidence="2" key="2">
    <citation type="submission" date="2020-11" db="EMBL/GenBank/DDBJ databases">
        <authorList>
            <consortium name="DOE Joint Genome Institute"/>
            <person name="Kuo A."/>
            <person name="Miyauchi S."/>
            <person name="Kiss E."/>
            <person name="Drula E."/>
            <person name="Kohler A."/>
            <person name="Sanchez-Garcia M."/>
            <person name="Andreopoulos B."/>
            <person name="Barry K.W."/>
            <person name="Bonito G."/>
            <person name="Buee M."/>
            <person name="Carver A."/>
            <person name="Chen C."/>
            <person name="Cichocki N."/>
            <person name="Clum A."/>
            <person name="Culley D."/>
            <person name="Crous P.W."/>
            <person name="Fauchery L."/>
            <person name="Girlanda M."/>
            <person name="Hayes R."/>
            <person name="Keri Z."/>
            <person name="Labutti K."/>
            <person name="Lipzen A."/>
            <person name="Lombard V."/>
            <person name="Magnuson J."/>
            <person name="Maillard F."/>
            <person name="Morin E."/>
            <person name="Murat C."/>
            <person name="Nolan M."/>
            <person name="Ohm R."/>
            <person name="Pangilinan J."/>
            <person name="Pereira M."/>
            <person name="Perotto S."/>
            <person name="Peter M."/>
            <person name="Riley R."/>
            <person name="Sitrit Y."/>
            <person name="Stielow B."/>
            <person name="Szollosi G."/>
            <person name="Zifcakova L."/>
            <person name="Stursova M."/>
            <person name="Spatafora J.W."/>
            <person name="Tedersoo L."/>
            <person name="Vaario L.-M."/>
            <person name="Yamada A."/>
            <person name="Yan M."/>
            <person name="Wang P."/>
            <person name="Xu J."/>
            <person name="Bruns T."/>
            <person name="Baldrian P."/>
            <person name="Vilgalys R."/>
            <person name="Henrissat B."/>
            <person name="Grigoriev I.V."/>
            <person name="Hibbett D."/>
            <person name="Nagy L.G."/>
            <person name="Martin F.M."/>
        </authorList>
    </citation>
    <scope>NUCLEOTIDE SEQUENCE</scope>
    <source>
        <strain evidence="2">UH-Tt-Lm1</strain>
    </source>
</reference>
<dbReference type="OrthoDB" id="5511684at2759"/>
<dbReference type="Proteomes" id="UP000736335">
    <property type="component" value="Unassembled WGS sequence"/>
</dbReference>
<gene>
    <name evidence="2" type="ORF">BJ322DRAFT_1113359</name>
</gene>
<accession>A0A9P6L2N5</accession>
<keyword evidence="1" id="KW-1133">Transmembrane helix</keyword>
<evidence type="ECO:0000313" key="3">
    <source>
        <dbReference type="Proteomes" id="UP000736335"/>
    </source>
</evidence>
<proteinExistence type="predicted"/>
<dbReference type="EMBL" id="WIUZ02000019">
    <property type="protein sequence ID" value="KAF9779560.1"/>
    <property type="molecule type" value="Genomic_DNA"/>
</dbReference>
<comment type="caution">
    <text evidence="2">The sequence shown here is derived from an EMBL/GenBank/DDBJ whole genome shotgun (WGS) entry which is preliminary data.</text>
</comment>
<dbReference type="InterPro" id="IPR010530">
    <property type="entry name" value="B12D"/>
</dbReference>
<sequence length="79" mass="8973">MSHVARKTFMKNWFAIEAIPIYAITGVVAGGAGWYLYRLARGPEVVWTRSNPVPRNSIEQDQNIKMHAVNHKFDGGRFV</sequence>
<dbReference type="PANTHER" id="PTHR14256:SF1">
    <property type="entry name" value="GEO09626P1"/>
    <property type="match status" value="1"/>
</dbReference>
<dbReference type="Pfam" id="PF06522">
    <property type="entry name" value="B12D"/>
    <property type="match status" value="1"/>
</dbReference>
<keyword evidence="1" id="KW-0472">Membrane</keyword>
<dbReference type="PANTHER" id="PTHR14256">
    <property type="entry name" value="NADH-UBIQUINONE OXIDOREDUCTASE MLRQ SUBUNIT"/>
    <property type="match status" value="1"/>
</dbReference>
<evidence type="ECO:0000256" key="1">
    <source>
        <dbReference type="SAM" id="Phobius"/>
    </source>
</evidence>
<keyword evidence="3" id="KW-1185">Reference proteome</keyword>
<evidence type="ECO:0000313" key="2">
    <source>
        <dbReference type="EMBL" id="KAF9779560.1"/>
    </source>
</evidence>
<organism evidence="2 3">
    <name type="scientific">Thelephora terrestris</name>
    <dbReference type="NCBI Taxonomy" id="56493"/>
    <lineage>
        <taxon>Eukaryota</taxon>
        <taxon>Fungi</taxon>
        <taxon>Dikarya</taxon>
        <taxon>Basidiomycota</taxon>
        <taxon>Agaricomycotina</taxon>
        <taxon>Agaricomycetes</taxon>
        <taxon>Thelephorales</taxon>
        <taxon>Thelephoraceae</taxon>
        <taxon>Thelephora</taxon>
    </lineage>
</organism>
<dbReference type="AlphaFoldDB" id="A0A9P6L2N5"/>
<reference evidence="2" key="1">
    <citation type="journal article" date="2020" name="Nat. Commun.">
        <title>Large-scale genome sequencing of mycorrhizal fungi provides insights into the early evolution of symbiotic traits.</title>
        <authorList>
            <person name="Miyauchi S."/>
            <person name="Kiss E."/>
            <person name="Kuo A."/>
            <person name="Drula E."/>
            <person name="Kohler A."/>
            <person name="Sanchez-Garcia M."/>
            <person name="Morin E."/>
            <person name="Andreopoulos B."/>
            <person name="Barry K.W."/>
            <person name="Bonito G."/>
            <person name="Buee M."/>
            <person name="Carver A."/>
            <person name="Chen C."/>
            <person name="Cichocki N."/>
            <person name="Clum A."/>
            <person name="Culley D."/>
            <person name="Crous P.W."/>
            <person name="Fauchery L."/>
            <person name="Girlanda M."/>
            <person name="Hayes R.D."/>
            <person name="Keri Z."/>
            <person name="LaButti K."/>
            <person name="Lipzen A."/>
            <person name="Lombard V."/>
            <person name="Magnuson J."/>
            <person name="Maillard F."/>
            <person name="Murat C."/>
            <person name="Nolan M."/>
            <person name="Ohm R.A."/>
            <person name="Pangilinan J."/>
            <person name="Pereira M.F."/>
            <person name="Perotto S."/>
            <person name="Peter M."/>
            <person name="Pfister S."/>
            <person name="Riley R."/>
            <person name="Sitrit Y."/>
            <person name="Stielow J.B."/>
            <person name="Szollosi G."/>
            <person name="Zifcakova L."/>
            <person name="Stursova M."/>
            <person name="Spatafora J.W."/>
            <person name="Tedersoo L."/>
            <person name="Vaario L.M."/>
            <person name="Yamada A."/>
            <person name="Yan M."/>
            <person name="Wang P."/>
            <person name="Xu J."/>
            <person name="Bruns T."/>
            <person name="Baldrian P."/>
            <person name="Vilgalys R."/>
            <person name="Dunand C."/>
            <person name="Henrissat B."/>
            <person name="Grigoriev I.V."/>
            <person name="Hibbett D."/>
            <person name="Nagy L.G."/>
            <person name="Martin F.M."/>
        </authorList>
    </citation>
    <scope>NUCLEOTIDE SEQUENCE</scope>
    <source>
        <strain evidence="2">UH-Tt-Lm1</strain>
    </source>
</reference>